<dbReference type="SUPFAM" id="SSF53686">
    <property type="entry name" value="Tryptophan synthase beta subunit-like PLP-dependent enzymes"/>
    <property type="match status" value="1"/>
</dbReference>
<dbReference type="InterPro" id="IPR036052">
    <property type="entry name" value="TrpB-like_PALP_sf"/>
</dbReference>
<gene>
    <name evidence="6" type="ORF">GJ699_05490</name>
</gene>
<evidence type="ECO:0000256" key="2">
    <source>
        <dbReference type="ARBA" id="ARBA00010869"/>
    </source>
</evidence>
<evidence type="ECO:0000313" key="7">
    <source>
        <dbReference type="Proteomes" id="UP000433309"/>
    </source>
</evidence>
<evidence type="ECO:0000256" key="1">
    <source>
        <dbReference type="ARBA" id="ARBA00001933"/>
    </source>
</evidence>
<dbReference type="PANTHER" id="PTHR48078:SF6">
    <property type="entry name" value="L-THREONINE DEHYDRATASE CATABOLIC TDCB"/>
    <property type="match status" value="1"/>
</dbReference>
<dbReference type="Gene3D" id="3.40.50.1100">
    <property type="match status" value="2"/>
</dbReference>
<comment type="cofactor">
    <cofactor evidence="1">
        <name>pyridoxal 5'-phosphate</name>
        <dbReference type="ChEBI" id="CHEBI:597326"/>
    </cofactor>
</comment>
<dbReference type="Proteomes" id="UP000433309">
    <property type="component" value="Unassembled WGS sequence"/>
</dbReference>
<dbReference type="CDD" id="cd01562">
    <property type="entry name" value="Thr-dehyd"/>
    <property type="match status" value="1"/>
</dbReference>
<dbReference type="FunFam" id="3.40.50.1100:FF:000005">
    <property type="entry name" value="Threonine dehydratase catabolic"/>
    <property type="match status" value="1"/>
</dbReference>
<dbReference type="Pfam" id="PF00291">
    <property type="entry name" value="PALP"/>
    <property type="match status" value="1"/>
</dbReference>
<dbReference type="PANTHER" id="PTHR48078">
    <property type="entry name" value="THREONINE DEHYDRATASE, MITOCHONDRIAL-RELATED"/>
    <property type="match status" value="1"/>
</dbReference>
<keyword evidence="4" id="KW-0456">Lyase</keyword>
<reference evidence="6 7" key="1">
    <citation type="submission" date="2019-11" db="EMBL/GenBank/DDBJ databases">
        <title>Novel species isolated from a subtropical stream in China.</title>
        <authorList>
            <person name="Lu H."/>
        </authorList>
    </citation>
    <scope>NUCLEOTIDE SEQUENCE [LARGE SCALE GENOMIC DNA]</scope>
    <source>
        <strain evidence="6 7">FT80W</strain>
    </source>
</reference>
<dbReference type="RefSeq" id="WP_154373864.1">
    <property type="nucleotide sequence ID" value="NZ_WKJK01000002.1"/>
</dbReference>
<dbReference type="GO" id="GO:0003941">
    <property type="term" value="F:L-serine ammonia-lyase activity"/>
    <property type="evidence" value="ECO:0007669"/>
    <property type="project" value="TreeGrafter"/>
</dbReference>
<evidence type="ECO:0000313" key="6">
    <source>
        <dbReference type="EMBL" id="MRW89430.1"/>
    </source>
</evidence>
<accession>A0A6I2KVH0</accession>
<sequence length="345" mass="36976">MTPYPTLSDIRATAERLQGKVLTTPVWRWQTGIIEQQFPNTEVWLKLELFQKTGTFKLRGALNNIEAMTPAARARGVVAVSAGNHAIAAAYTARLAGCSAKVVMPQHALLERVLACREYGAEVVLKADMHAAFAHGDQLVRDEGRTMLHPYDGALTAQGTGTVGLELMQQVPELDAVIVPVGGGGLLGGIAAAVRQLNPQCAVYGVEPYGADLMHRSLAQGAPLQLERIDTVADSLGAPYSMAYSFNLCRRFVTEVVRVSDDEICLAMLHLFRDAKLVAEPAAAVATAGLLGPLRERLQGKRVGVLVCGSNIDPARFAELLARGAWLRDAGFDAPLPEMVQGSVQ</sequence>
<dbReference type="InterPro" id="IPR050147">
    <property type="entry name" value="Ser/Thr_Dehydratase"/>
</dbReference>
<dbReference type="GO" id="GO:0009097">
    <property type="term" value="P:isoleucine biosynthetic process"/>
    <property type="evidence" value="ECO:0007669"/>
    <property type="project" value="TreeGrafter"/>
</dbReference>
<keyword evidence="3" id="KW-0663">Pyridoxal phosphate</keyword>
<protein>
    <submittedName>
        <fullName evidence="6">Pyridoxal-phosphate dependent enzyme</fullName>
    </submittedName>
</protein>
<proteinExistence type="inferred from homology"/>
<keyword evidence="7" id="KW-1185">Reference proteome</keyword>
<dbReference type="InterPro" id="IPR001926">
    <property type="entry name" value="TrpB-like_PALP"/>
</dbReference>
<comment type="similarity">
    <text evidence="2">Belongs to the serine/threonine dehydratase family.</text>
</comment>
<feature type="domain" description="Tryptophan synthase beta chain-like PALP" evidence="5">
    <location>
        <begin position="37"/>
        <end position="309"/>
    </location>
</feature>
<evidence type="ECO:0000259" key="5">
    <source>
        <dbReference type="Pfam" id="PF00291"/>
    </source>
</evidence>
<evidence type="ECO:0000256" key="4">
    <source>
        <dbReference type="ARBA" id="ARBA00023239"/>
    </source>
</evidence>
<dbReference type="GO" id="GO:0006567">
    <property type="term" value="P:L-threonine catabolic process"/>
    <property type="evidence" value="ECO:0007669"/>
    <property type="project" value="TreeGrafter"/>
</dbReference>
<name>A0A6I2KVH0_9BURK</name>
<dbReference type="GO" id="GO:0004794">
    <property type="term" value="F:threonine deaminase activity"/>
    <property type="evidence" value="ECO:0007669"/>
    <property type="project" value="TreeGrafter"/>
</dbReference>
<comment type="caution">
    <text evidence="6">The sequence shown here is derived from an EMBL/GenBank/DDBJ whole genome shotgun (WGS) entry which is preliminary data.</text>
</comment>
<dbReference type="AlphaFoldDB" id="A0A6I2KVH0"/>
<dbReference type="EMBL" id="WKJK01000002">
    <property type="protein sequence ID" value="MRW89430.1"/>
    <property type="molecule type" value="Genomic_DNA"/>
</dbReference>
<dbReference type="GO" id="GO:0006565">
    <property type="term" value="P:L-serine catabolic process"/>
    <property type="evidence" value="ECO:0007669"/>
    <property type="project" value="TreeGrafter"/>
</dbReference>
<organism evidence="6 7">
    <name type="scientific">Duganella guangzhouensis</name>
    <dbReference type="NCBI Taxonomy" id="2666084"/>
    <lineage>
        <taxon>Bacteria</taxon>
        <taxon>Pseudomonadati</taxon>
        <taxon>Pseudomonadota</taxon>
        <taxon>Betaproteobacteria</taxon>
        <taxon>Burkholderiales</taxon>
        <taxon>Oxalobacteraceae</taxon>
        <taxon>Telluria group</taxon>
        <taxon>Duganella</taxon>
    </lineage>
</organism>
<evidence type="ECO:0000256" key="3">
    <source>
        <dbReference type="ARBA" id="ARBA00022898"/>
    </source>
</evidence>